<dbReference type="EMBL" id="OR769223">
    <property type="protein sequence ID" value="WQJ53378.1"/>
    <property type="molecule type" value="Genomic_DNA"/>
</dbReference>
<evidence type="ECO:0000313" key="1">
    <source>
        <dbReference type="EMBL" id="WQJ53378.1"/>
    </source>
</evidence>
<protein>
    <submittedName>
        <fullName evidence="1">Uncharacterized protein</fullName>
    </submittedName>
</protein>
<dbReference type="Proteomes" id="UP001358193">
    <property type="component" value="Segment"/>
</dbReference>
<proteinExistence type="predicted"/>
<evidence type="ECO:0000313" key="2">
    <source>
        <dbReference type="Proteomes" id="UP001358193"/>
    </source>
</evidence>
<accession>A0ABZ0Z2J8</accession>
<keyword evidence="2" id="KW-1185">Reference proteome</keyword>
<organism evidence="1 2">
    <name type="scientific">phage Lak_Megaphage_Sonny</name>
    <dbReference type="NCBI Taxonomy" id="3109229"/>
    <lineage>
        <taxon>Viruses</taxon>
        <taxon>Duplodnaviria</taxon>
        <taxon>Heunggongvirae</taxon>
        <taxon>Uroviricota</taxon>
        <taxon>Caudoviricetes</taxon>
        <taxon>Caudoviricetes code 15 clade</taxon>
    </lineage>
</organism>
<name>A0ABZ0Z2J8_9CAUD</name>
<sequence>MNNFDFNMSINEMAKNTNYRTVDDKTWASVASTCSKNRDNDAANVKPLSKLTKDDLVNRYVVALIVMKKQCPTNENDIETIGTFKNYAFKALEMGATLKEIQRIYNINMGIPVDDNAGDNIDPNDEILDDIIDDDDFDDDNFDDDEIDPNNEILNNIINNSDEWDENKLNAFINDNKGSNNNINCPIKYSDYDNDDDFINALNDYINSIKGTVNKTDKNGRQIGMCSNKYLEYGNLYSIDSISTNGNILYISTHGDSAQMIKPLNNELFTKYNKWQKIATRMRANVSLSYVATKLIKIFNNNGFHIKQVCTNYSPEDYE</sequence>
<reference evidence="1 2" key="1">
    <citation type="submission" date="2023-11" db="EMBL/GenBank/DDBJ databases">
        <authorList>
            <person name="Cook R."/>
            <person name="Crisci M."/>
            <person name="Pye H."/>
            <person name="Adriaenssens E."/>
            <person name="Santini J."/>
        </authorList>
    </citation>
    <scope>NUCLEOTIDE SEQUENCE [LARGE SCALE GENOMIC DNA]</scope>
    <source>
        <strain evidence="1">Lak_Megaphage_Sonny</strain>
    </source>
</reference>